<protein>
    <submittedName>
        <fullName evidence="1">Uncharacterized protein</fullName>
    </submittedName>
</protein>
<keyword evidence="2" id="KW-1185">Reference proteome</keyword>
<dbReference type="Proteomes" id="UP000238479">
    <property type="component" value="Chromosome 2"/>
</dbReference>
<name>A0A2P6RTM1_ROSCH</name>
<evidence type="ECO:0000313" key="1">
    <source>
        <dbReference type="EMBL" id="PRQ49787.1"/>
    </source>
</evidence>
<dbReference type="Gramene" id="PRQ49787">
    <property type="protein sequence ID" value="PRQ49787"/>
    <property type="gene ID" value="RchiOBHm_Chr2g0125781"/>
</dbReference>
<organism evidence="1 2">
    <name type="scientific">Rosa chinensis</name>
    <name type="common">China rose</name>
    <dbReference type="NCBI Taxonomy" id="74649"/>
    <lineage>
        <taxon>Eukaryota</taxon>
        <taxon>Viridiplantae</taxon>
        <taxon>Streptophyta</taxon>
        <taxon>Embryophyta</taxon>
        <taxon>Tracheophyta</taxon>
        <taxon>Spermatophyta</taxon>
        <taxon>Magnoliopsida</taxon>
        <taxon>eudicotyledons</taxon>
        <taxon>Gunneridae</taxon>
        <taxon>Pentapetalae</taxon>
        <taxon>rosids</taxon>
        <taxon>fabids</taxon>
        <taxon>Rosales</taxon>
        <taxon>Rosaceae</taxon>
        <taxon>Rosoideae</taxon>
        <taxon>Rosoideae incertae sedis</taxon>
        <taxon>Rosa</taxon>
    </lineage>
</organism>
<accession>A0A2P6RTM1</accession>
<proteinExistence type="predicted"/>
<evidence type="ECO:0000313" key="2">
    <source>
        <dbReference type="Proteomes" id="UP000238479"/>
    </source>
</evidence>
<sequence>MRRPIPPPATKFHPQHHLNISNNFLNCDRVRKYLEVAEQLSTPKCSEIFQLCFLPPCFDLGYETWRA</sequence>
<dbReference type="EMBL" id="PDCK01000040">
    <property type="protein sequence ID" value="PRQ49787.1"/>
    <property type="molecule type" value="Genomic_DNA"/>
</dbReference>
<reference evidence="1 2" key="1">
    <citation type="journal article" date="2018" name="Nat. Genet.">
        <title>The Rosa genome provides new insights in the design of modern roses.</title>
        <authorList>
            <person name="Bendahmane M."/>
        </authorList>
    </citation>
    <scope>NUCLEOTIDE SEQUENCE [LARGE SCALE GENOMIC DNA]</scope>
    <source>
        <strain evidence="2">cv. Old Blush</strain>
    </source>
</reference>
<comment type="caution">
    <text evidence="1">The sequence shown here is derived from an EMBL/GenBank/DDBJ whole genome shotgun (WGS) entry which is preliminary data.</text>
</comment>
<gene>
    <name evidence="1" type="ORF">RchiOBHm_Chr2g0125781</name>
</gene>
<dbReference type="AlphaFoldDB" id="A0A2P6RTM1"/>